<feature type="transmembrane region" description="Helical" evidence="8">
    <location>
        <begin position="256"/>
        <end position="272"/>
    </location>
</feature>
<dbReference type="Pfam" id="PF06775">
    <property type="entry name" value="Seipin"/>
    <property type="match status" value="1"/>
</dbReference>
<dbReference type="CDD" id="cd23995">
    <property type="entry name" value="Seipin_BSCL2_like"/>
    <property type="match status" value="1"/>
</dbReference>
<evidence type="ECO:0000256" key="3">
    <source>
        <dbReference type="ARBA" id="ARBA00022824"/>
    </source>
</evidence>
<evidence type="ECO:0000256" key="2">
    <source>
        <dbReference type="ARBA" id="ARBA00022692"/>
    </source>
</evidence>
<comment type="caution">
    <text evidence="9">The sequence shown here is derived from an EMBL/GenBank/DDBJ whole genome shotgun (WGS) entry which is preliminary data.</text>
</comment>
<accession>A0AA89AJS4</accession>
<gene>
    <name evidence="9" type="ORF">RJ639_019615</name>
</gene>
<name>A0AA89AJS4_9ASTE</name>
<reference evidence="9" key="1">
    <citation type="submission" date="2022-12" db="EMBL/GenBank/DDBJ databases">
        <title>Draft genome assemblies for two species of Escallonia (Escalloniales).</title>
        <authorList>
            <person name="Chanderbali A."/>
            <person name="Dervinis C."/>
            <person name="Anghel I."/>
            <person name="Soltis D."/>
            <person name="Soltis P."/>
            <person name="Zapata F."/>
        </authorList>
    </citation>
    <scope>NUCLEOTIDE SEQUENCE</scope>
    <source>
        <strain evidence="9">UCBG64.0493</strain>
        <tissue evidence="9">Leaf</tissue>
    </source>
</reference>
<feature type="region of interest" description="Disordered" evidence="7">
    <location>
        <begin position="37"/>
        <end position="79"/>
    </location>
</feature>
<dbReference type="GO" id="GO:0006629">
    <property type="term" value="P:lipid metabolic process"/>
    <property type="evidence" value="ECO:0007669"/>
    <property type="project" value="UniProtKB-KW"/>
</dbReference>
<feature type="transmembrane region" description="Helical" evidence="8">
    <location>
        <begin position="572"/>
        <end position="596"/>
    </location>
</feature>
<proteinExistence type="predicted"/>
<keyword evidence="6 8" id="KW-0472">Membrane</keyword>
<protein>
    <recommendedName>
        <fullName evidence="11">Seipin</fullName>
    </recommendedName>
</protein>
<feature type="transmembrane region" description="Helical" evidence="8">
    <location>
        <begin position="278"/>
        <end position="298"/>
    </location>
</feature>
<evidence type="ECO:0000256" key="1">
    <source>
        <dbReference type="ARBA" id="ARBA00004477"/>
    </source>
</evidence>
<evidence type="ECO:0008006" key="11">
    <source>
        <dbReference type="Google" id="ProtNLM"/>
    </source>
</evidence>
<dbReference type="Proteomes" id="UP001188597">
    <property type="component" value="Unassembled WGS sequence"/>
</dbReference>
<dbReference type="GO" id="GO:0140042">
    <property type="term" value="P:lipid droplet formation"/>
    <property type="evidence" value="ECO:0007669"/>
    <property type="project" value="UniProtKB-ARBA"/>
</dbReference>
<keyword evidence="4 8" id="KW-1133">Transmembrane helix</keyword>
<comment type="subcellular location">
    <subcellularLocation>
        <location evidence="1">Endoplasmic reticulum membrane</location>
        <topology evidence="1">Multi-pass membrane protein</topology>
    </subcellularLocation>
</comment>
<keyword evidence="10" id="KW-1185">Reference proteome</keyword>
<dbReference type="InterPro" id="IPR009617">
    <property type="entry name" value="Seipin"/>
</dbReference>
<dbReference type="GO" id="GO:0005789">
    <property type="term" value="C:endoplasmic reticulum membrane"/>
    <property type="evidence" value="ECO:0007669"/>
    <property type="project" value="UniProtKB-SubCell"/>
</dbReference>
<evidence type="ECO:0000256" key="4">
    <source>
        <dbReference type="ARBA" id="ARBA00022989"/>
    </source>
</evidence>
<evidence type="ECO:0000313" key="10">
    <source>
        <dbReference type="Proteomes" id="UP001188597"/>
    </source>
</evidence>
<organism evidence="9 10">
    <name type="scientific">Escallonia herrerae</name>
    <dbReference type="NCBI Taxonomy" id="1293975"/>
    <lineage>
        <taxon>Eukaryota</taxon>
        <taxon>Viridiplantae</taxon>
        <taxon>Streptophyta</taxon>
        <taxon>Embryophyta</taxon>
        <taxon>Tracheophyta</taxon>
        <taxon>Spermatophyta</taxon>
        <taxon>Magnoliopsida</taxon>
        <taxon>eudicotyledons</taxon>
        <taxon>Gunneridae</taxon>
        <taxon>Pentapetalae</taxon>
        <taxon>asterids</taxon>
        <taxon>campanulids</taxon>
        <taxon>Escalloniales</taxon>
        <taxon>Escalloniaceae</taxon>
        <taxon>Escallonia</taxon>
    </lineage>
</organism>
<feature type="compositionally biased region" description="Basic and acidic residues" evidence="7">
    <location>
        <begin position="37"/>
        <end position="49"/>
    </location>
</feature>
<keyword evidence="2 8" id="KW-0812">Transmembrane</keyword>
<keyword evidence="5" id="KW-0443">Lipid metabolism</keyword>
<evidence type="ECO:0000256" key="8">
    <source>
        <dbReference type="SAM" id="Phobius"/>
    </source>
</evidence>
<dbReference type="EMBL" id="JAVXUP010002353">
    <property type="protein sequence ID" value="KAK3003841.1"/>
    <property type="molecule type" value="Genomic_DNA"/>
</dbReference>
<evidence type="ECO:0000256" key="5">
    <source>
        <dbReference type="ARBA" id="ARBA00023098"/>
    </source>
</evidence>
<evidence type="ECO:0000256" key="6">
    <source>
        <dbReference type="ARBA" id="ARBA00023136"/>
    </source>
</evidence>
<feature type="transmembrane region" description="Helical" evidence="8">
    <location>
        <begin position="310"/>
        <end position="331"/>
    </location>
</feature>
<evidence type="ECO:0000313" key="9">
    <source>
        <dbReference type="EMBL" id="KAK3003841.1"/>
    </source>
</evidence>
<evidence type="ECO:0000256" key="7">
    <source>
        <dbReference type="SAM" id="MobiDB-lite"/>
    </source>
</evidence>
<sequence length="624" mass="70027">MEASTPTAENDAVDGHFVDAADEFPFYDCISTAEPDHQELFQSDADKSRKSPSGPRRWRRISAIDSGNPNPDSSVSSGSIATAASTSYADRTLKFRRNSQENGNENVYSNDLNPSSSLSFDSFDASNATASCTARTLESGCNSKEDMKESENTIVDLTDSNPSSSLSASYSDMKNDFLCNLKENATESENSAVDLNSLNPCASVITPYNDKKDKFLRKLGEDVKESESSTFTTADDEAKDNAVTVDSRSDIVNKSSFFHLILVLAGLVIKATEFQLHLLVKFFTFPIWLMYNTYMFVVDPFGVARRGRQYLMRILLRIWGGVCKVITPFMYEWLKEHRSIWMLALRLGWGLMWSFYVCFILVSLLLSAFLFSGFMMRVVAEEPIRMKDTLSFDYTKNTPVAFVPVISCPALSCGVNCREESDAGKVGGQRVIPLNHKLQVTVSLTLPESDYNRNLGIFQVRVDLLSVHGKALASSRHPCMLQFRSQPIRYLMTFFKVAPIIAGYYSESQTLEINFRGFTEGNMPTACLRVIIEQRAEFRPGAGIPEIYAATLSLESELPLFKRILWYWKKTIFVWISMMMFTVELLFTLICCKPFIIPRIRLRGRGGGGSANSTAPQNNRSVQR</sequence>
<dbReference type="AlphaFoldDB" id="A0AA89AJS4"/>
<dbReference type="PANTHER" id="PTHR21212:SF0">
    <property type="entry name" value="SEIPIN"/>
    <property type="match status" value="1"/>
</dbReference>
<feature type="transmembrane region" description="Helical" evidence="8">
    <location>
        <begin position="351"/>
        <end position="376"/>
    </location>
</feature>
<dbReference type="PANTHER" id="PTHR21212">
    <property type="entry name" value="BERNARDINELLI-SEIP CONGENITAL LIPODYSTROPHY 2 HOMOLOG BSCL2 PROTEIN"/>
    <property type="match status" value="1"/>
</dbReference>
<keyword evidence="3" id="KW-0256">Endoplasmic reticulum</keyword>